<dbReference type="Proteomes" id="UP001596550">
    <property type="component" value="Unassembled WGS sequence"/>
</dbReference>
<dbReference type="EMBL" id="JBHTCR010000004">
    <property type="protein sequence ID" value="MFC7347236.1"/>
    <property type="molecule type" value="Genomic_DNA"/>
</dbReference>
<proteinExistence type="predicted"/>
<reference evidence="2" key="1">
    <citation type="journal article" date="2019" name="Int. J. Syst. Evol. Microbiol.">
        <title>The Global Catalogue of Microorganisms (GCM) 10K type strain sequencing project: providing services to taxonomists for standard genome sequencing and annotation.</title>
        <authorList>
            <consortium name="The Broad Institute Genomics Platform"/>
            <consortium name="The Broad Institute Genome Sequencing Center for Infectious Disease"/>
            <person name="Wu L."/>
            <person name="Ma J."/>
        </authorList>
    </citation>
    <scope>NUCLEOTIDE SEQUENCE [LARGE SCALE GENOMIC DNA]</scope>
    <source>
        <strain evidence="2">CCUG 54781</strain>
    </source>
</reference>
<sequence length="227" mass="26261">MKKILIFLVSLNLIHCKKETTEHATPQVKYEKKAPENQISNEDIKYFEFKPDSISNVNLKGFNVISSFYYHGNKFVTGNYAPLDGKIVKPDSETDYGKRLLVLNNKNEVIFKGRGSGDTFQYWPKFYRNKSNDKVIIVCQMAFEYFFGGEAFLLENNKVRYIGNLDIESDDMEKSLTDIINIEEANNDIIFSFKSDSLLLKPGSDDILIPNNNVRYIYNNSQLTMKR</sequence>
<keyword evidence="2" id="KW-1185">Reference proteome</keyword>
<organism evidence="1 2">
    <name type="scientific">Chryseobacterium zhengzhouense</name>
    <dbReference type="NCBI Taxonomy" id="1636086"/>
    <lineage>
        <taxon>Bacteria</taxon>
        <taxon>Pseudomonadati</taxon>
        <taxon>Bacteroidota</taxon>
        <taxon>Flavobacteriia</taxon>
        <taxon>Flavobacteriales</taxon>
        <taxon>Weeksellaceae</taxon>
        <taxon>Chryseobacterium group</taxon>
        <taxon>Chryseobacterium</taxon>
    </lineage>
</organism>
<protein>
    <submittedName>
        <fullName evidence="1">Uncharacterized protein</fullName>
    </submittedName>
</protein>
<comment type="caution">
    <text evidence="1">The sequence shown here is derived from an EMBL/GenBank/DDBJ whole genome shotgun (WGS) entry which is preliminary data.</text>
</comment>
<evidence type="ECO:0000313" key="2">
    <source>
        <dbReference type="Proteomes" id="UP001596550"/>
    </source>
</evidence>
<name>A0ABW2LXC2_9FLAO</name>
<evidence type="ECO:0000313" key="1">
    <source>
        <dbReference type="EMBL" id="MFC7347236.1"/>
    </source>
</evidence>
<accession>A0ABW2LXC2</accession>
<gene>
    <name evidence="1" type="ORF">ACFQO9_10950</name>
</gene>
<dbReference type="RefSeq" id="WP_378178385.1">
    <property type="nucleotide sequence ID" value="NZ_JBHTCR010000004.1"/>
</dbReference>